<evidence type="ECO:0000256" key="4">
    <source>
        <dbReference type="ARBA" id="ARBA00008663"/>
    </source>
</evidence>
<dbReference type="Pfam" id="PF02887">
    <property type="entry name" value="PK_C"/>
    <property type="match status" value="1"/>
</dbReference>
<dbReference type="NCBIfam" id="NF004978">
    <property type="entry name" value="PRK06354.1"/>
    <property type="match status" value="1"/>
</dbReference>
<dbReference type="CDD" id="cd00288">
    <property type="entry name" value="Pyruvate_Kinase"/>
    <property type="match status" value="1"/>
</dbReference>
<comment type="catalytic activity">
    <reaction evidence="15">
        <text>pyruvate + ATP = phosphoenolpyruvate + ADP + H(+)</text>
        <dbReference type="Rhea" id="RHEA:18157"/>
        <dbReference type="ChEBI" id="CHEBI:15361"/>
        <dbReference type="ChEBI" id="CHEBI:15378"/>
        <dbReference type="ChEBI" id="CHEBI:30616"/>
        <dbReference type="ChEBI" id="CHEBI:58702"/>
        <dbReference type="ChEBI" id="CHEBI:456216"/>
        <dbReference type="EC" id="2.7.1.40"/>
    </reaction>
</comment>
<dbReference type="GO" id="GO:0000287">
    <property type="term" value="F:magnesium ion binding"/>
    <property type="evidence" value="ECO:0007669"/>
    <property type="project" value="InterPro"/>
</dbReference>
<dbReference type="NCBIfam" id="TIGR01064">
    <property type="entry name" value="pyruv_kin"/>
    <property type="match status" value="1"/>
</dbReference>
<evidence type="ECO:0000256" key="9">
    <source>
        <dbReference type="ARBA" id="ARBA00022777"/>
    </source>
</evidence>
<evidence type="ECO:0000256" key="3">
    <source>
        <dbReference type="ARBA" id="ARBA00004997"/>
    </source>
</evidence>
<keyword evidence="6 15" id="KW-0808">Transferase</keyword>
<dbReference type="EC" id="2.7.1.40" evidence="5 15"/>
<reference evidence="18" key="1">
    <citation type="submission" date="2016-01" db="EMBL/GenBank/DDBJ databases">
        <title>Reference transcriptome for the parasite Schistocephalus solidus: insights into the molecular evolution of parasitism.</title>
        <authorList>
            <person name="Hebert F.O."/>
            <person name="Grambauer S."/>
            <person name="Barber I."/>
            <person name="Landry C.R."/>
            <person name="Aubin-Horth N."/>
        </authorList>
    </citation>
    <scope>NUCLEOTIDE SEQUENCE</scope>
</reference>
<comment type="cofactor">
    <cofactor evidence="1">
        <name>Mg(2+)</name>
        <dbReference type="ChEBI" id="CHEBI:18420"/>
    </cofactor>
</comment>
<name>A0A0X3Q057_SCHSO</name>
<evidence type="ECO:0000256" key="2">
    <source>
        <dbReference type="ARBA" id="ARBA00001958"/>
    </source>
</evidence>
<comment type="pathway">
    <text evidence="3 15">Carbohydrate degradation; glycolysis; pyruvate from D-glyceraldehyde 3-phosphate: step 5/5.</text>
</comment>
<dbReference type="InterPro" id="IPR015806">
    <property type="entry name" value="Pyrv_Knase_insert_dom_sf"/>
</dbReference>
<dbReference type="Gene3D" id="3.20.20.60">
    <property type="entry name" value="Phosphoenolpyruvate-binding domains"/>
    <property type="match status" value="1"/>
</dbReference>
<dbReference type="InterPro" id="IPR015813">
    <property type="entry name" value="Pyrv/PenolPyrv_kinase-like_dom"/>
</dbReference>
<accession>A0A0X3Q057</accession>
<evidence type="ECO:0000256" key="13">
    <source>
        <dbReference type="ARBA" id="ARBA00023152"/>
    </source>
</evidence>
<keyword evidence="9 15" id="KW-0418">Kinase</keyword>
<dbReference type="PRINTS" id="PR01050">
    <property type="entry name" value="PYRUVTKNASE"/>
</dbReference>
<dbReference type="GO" id="GO:0016301">
    <property type="term" value="F:kinase activity"/>
    <property type="evidence" value="ECO:0007669"/>
    <property type="project" value="UniProtKB-KW"/>
</dbReference>
<evidence type="ECO:0000256" key="14">
    <source>
        <dbReference type="ARBA" id="ARBA00023317"/>
    </source>
</evidence>
<sequence>KDRLTVLTSLVVCSKVVLRPSVASSLGRQTQSSSQLLGFTGPMSGVNLAKVVSIPNSNDPGTIKSFGNARLPNGRTPDDSRSLLEHVCNFDIDREPSAMRNTGIICTLGPASRTIETLHKMIAAGMNIARLNFSHGTHEYHLETVKLVREAVETFKPFYRPVAIALDTKGPEIRTGLIDGSGTGEVTLETGGKIRITPNQDFAEKCSKEVLYVDYQNIVHVLNVGSKIYIDDGLICCIVQEKGPDYLDCTIENGGKLGSKKGVNLPGAPVDLPSMSEKDKQDLTFAVDNQLDIIFASFIRSGKGVQEIREHLGERGSYIKIIAKIENHQGVKLYDEIIQAADGVMVARGDLGIEIPPEKVFLAQKMIIARCNLLGKPGICATQMLESMTYKPRATRAESGDVANAVLDGADCVMLSGETAKGSYPVECVQTMASVCREAESAVLHGQLFEDLKSVLSLPTDATLTTAIAAVEASHRCLAQAIIVVTTSGRTAQLVSRHRPRCPIICVTRTAVVSRQLHLYRGCHPIFYGEPRTELWAEDMDRRIACAIDFGRKRKFLNDGDNIIVVTGFKAGSGATNSLRVIELGTDAEHHVMGIPDLKNFKD</sequence>
<dbReference type="SUPFAM" id="SSF51621">
    <property type="entry name" value="Phosphoenolpyruvate/pyruvate domain"/>
    <property type="match status" value="1"/>
</dbReference>
<evidence type="ECO:0000256" key="6">
    <source>
        <dbReference type="ARBA" id="ARBA00022679"/>
    </source>
</evidence>
<organism evidence="18">
    <name type="scientific">Schistocephalus solidus</name>
    <name type="common">Tapeworm</name>
    <dbReference type="NCBI Taxonomy" id="70667"/>
    <lineage>
        <taxon>Eukaryota</taxon>
        <taxon>Metazoa</taxon>
        <taxon>Spiralia</taxon>
        <taxon>Lophotrochozoa</taxon>
        <taxon>Platyhelminthes</taxon>
        <taxon>Cestoda</taxon>
        <taxon>Eucestoda</taxon>
        <taxon>Diphyllobothriidea</taxon>
        <taxon>Diphyllobothriidae</taxon>
        <taxon>Schistocephalus</taxon>
    </lineage>
</organism>
<dbReference type="InterPro" id="IPR015795">
    <property type="entry name" value="Pyrv_Knase_C"/>
</dbReference>
<dbReference type="PROSITE" id="PS00110">
    <property type="entry name" value="PYRUVATE_KINASE"/>
    <property type="match status" value="1"/>
</dbReference>
<keyword evidence="13 15" id="KW-0324">Glycolysis</keyword>
<keyword evidence="14" id="KW-0670">Pyruvate</keyword>
<dbReference type="InterPro" id="IPR011037">
    <property type="entry name" value="Pyrv_Knase-like_insert_dom_sf"/>
</dbReference>
<dbReference type="AlphaFoldDB" id="A0A0X3Q057"/>
<protein>
    <recommendedName>
        <fullName evidence="5 15">Pyruvate kinase</fullName>
        <ecNumber evidence="5 15">2.7.1.40</ecNumber>
    </recommendedName>
</protein>
<dbReference type="GO" id="GO:0005524">
    <property type="term" value="F:ATP binding"/>
    <property type="evidence" value="ECO:0007669"/>
    <property type="project" value="UniProtKB-KW"/>
</dbReference>
<evidence type="ECO:0000256" key="12">
    <source>
        <dbReference type="ARBA" id="ARBA00022958"/>
    </source>
</evidence>
<dbReference type="InterPro" id="IPR015793">
    <property type="entry name" value="Pyrv_Knase_brl"/>
</dbReference>
<dbReference type="SUPFAM" id="SSF50800">
    <property type="entry name" value="PK beta-barrel domain-like"/>
    <property type="match status" value="1"/>
</dbReference>
<dbReference type="InterPro" id="IPR018209">
    <property type="entry name" value="Pyrv_Knase_AS"/>
</dbReference>
<evidence type="ECO:0000259" key="17">
    <source>
        <dbReference type="Pfam" id="PF02887"/>
    </source>
</evidence>
<evidence type="ECO:0000313" key="18">
    <source>
        <dbReference type="EMBL" id="JAP57485.1"/>
    </source>
</evidence>
<dbReference type="PANTHER" id="PTHR11817">
    <property type="entry name" value="PYRUVATE KINASE"/>
    <property type="match status" value="1"/>
</dbReference>
<comment type="cofactor">
    <cofactor evidence="2">
        <name>K(+)</name>
        <dbReference type="ChEBI" id="CHEBI:29103"/>
    </cofactor>
</comment>
<dbReference type="Gene3D" id="2.40.33.10">
    <property type="entry name" value="PK beta-barrel domain-like"/>
    <property type="match status" value="1"/>
</dbReference>
<proteinExistence type="inferred from homology"/>
<gene>
    <name evidence="18" type="ORF">TR92518</name>
</gene>
<evidence type="ECO:0000256" key="11">
    <source>
        <dbReference type="ARBA" id="ARBA00022842"/>
    </source>
</evidence>
<evidence type="ECO:0000256" key="7">
    <source>
        <dbReference type="ARBA" id="ARBA00022723"/>
    </source>
</evidence>
<evidence type="ECO:0000259" key="16">
    <source>
        <dbReference type="Pfam" id="PF00224"/>
    </source>
</evidence>
<evidence type="ECO:0000256" key="1">
    <source>
        <dbReference type="ARBA" id="ARBA00001946"/>
    </source>
</evidence>
<keyword evidence="11 15" id="KW-0460">Magnesium</keyword>
<dbReference type="EMBL" id="GEEE01005740">
    <property type="protein sequence ID" value="JAP57485.1"/>
    <property type="molecule type" value="Transcribed_RNA"/>
</dbReference>
<dbReference type="FunFam" id="2.40.33.10:FF:000023">
    <property type="entry name" value="Pyruvate kinase PKM"/>
    <property type="match status" value="1"/>
</dbReference>
<keyword evidence="7" id="KW-0479">Metal-binding</keyword>
<dbReference type="InterPro" id="IPR040442">
    <property type="entry name" value="Pyrv_kinase-like_dom_sf"/>
</dbReference>
<feature type="domain" description="Pyruvate kinase barrel" evidence="16">
    <location>
        <begin position="99"/>
        <end position="429"/>
    </location>
</feature>
<evidence type="ECO:0000256" key="15">
    <source>
        <dbReference type="RuleBase" id="RU000504"/>
    </source>
</evidence>
<evidence type="ECO:0000256" key="10">
    <source>
        <dbReference type="ARBA" id="ARBA00022840"/>
    </source>
</evidence>
<keyword evidence="12" id="KW-0630">Potassium</keyword>
<dbReference type="InterPro" id="IPR001697">
    <property type="entry name" value="Pyr_Knase"/>
</dbReference>
<dbReference type="FunFam" id="3.40.1380.20:FF:000001">
    <property type="entry name" value="Pyruvate kinase"/>
    <property type="match status" value="1"/>
</dbReference>
<evidence type="ECO:0000256" key="8">
    <source>
        <dbReference type="ARBA" id="ARBA00022741"/>
    </source>
</evidence>
<feature type="domain" description="Pyruvate kinase C-terminal" evidence="17">
    <location>
        <begin position="466"/>
        <end position="582"/>
    </location>
</feature>
<evidence type="ECO:0000256" key="5">
    <source>
        <dbReference type="ARBA" id="ARBA00012142"/>
    </source>
</evidence>
<dbReference type="GO" id="GO:0004743">
    <property type="term" value="F:pyruvate kinase activity"/>
    <property type="evidence" value="ECO:0007669"/>
    <property type="project" value="UniProtKB-EC"/>
</dbReference>
<dbReference type="Gene3D" id="3.40.1380.20">
    <property type="entry name" value="Pyruvate kinase, C-terminal domain"/>
    <property type="match status" value="1"/>
</dbReference>
<dbReference type="GO" id="GO:0030955">
    <property type="term" value="F:potassium ion binding"/>
    <property type="evidence" value="ECO:0007669"/>
    <property type="project" value="InterPro"/>
</dbReference>
<keyword evidence="8" id="KW-0547">Nucleotide-binding</keyword>
<dbReference type="NCBIfam" id="NF004491">
    <property type="entry name" value="PRK05826.1"/>
    <property type="match status" value="1"/>
</dbReference>
<dbReference type="InterPro" id="IPR036918">
    <property type="entry name" value="Pyrv_Knase_C_sf"/>
</dbReference>
<dbReference type="Pfam" id="PF00224">
    <property type="entry name" value="PK"/>
    <property type="match status" value="1"/>
</dbReference>
<dbReference type="UniPathway" id="UPA00109">
    <property type="reaction ID" value="UER00188"/>
</dbReference>
<feature type="non-terminal residue" evidence="18">
    <location>
        <position position="1"/>
    </location>
</feature>
<dbReference type="SUPFAM" id="SSF52935">
    <property type="entry name" value="PK C-terminal domain-like"/>
    <property type="match status" value="1"/>
</dbReference>
<keyword evidence="10" id="KW-0067">ATP-binding</keyword>
<dbReference type="FunFam" id="3.20.20.60:FF:000025">
    <property type="entry name" value="Pyruvate kinase"/>
    <property type="match status" value="1"/>
</dbReference>
<comment type="similarity">
    <text evidence="4 15">Belongs to the pyruvate kinase family.</text>
</comment>